<dbReference type="Gene3D" id="3.90.79.10">
    <property type="entry name" value="Nucleoside Triphosphate Pyrophosphohydrolase"/>
    <property type="match status" value="1"/>
</dbReference>
<keyword evidence="2" id="KW-0378">Hydrolase</keyword>
<dbReference type="EMBL" id="CP129968">
    <property type="protein sequence ID" value="WNB18544.1"/>
    <property type="molecule type" value="Genomic_DNA"/>
</dbReference>
<dbReference type="KEGG" id="marp:QYS47_30565"/>
<dbReference type="InterPro" id="IPR000086">
    <property type="entry name" value="NUDIX_hydrolase_dom"/>
</dbReference>
<protein>
    <submittedName>
        <fullName evidence="2">NUDIX hydrolase</fullName>
    </submittedName>
</protein>
<dbReference type="InterPro" id="IPR015797">
    <property type="entry name" value="NUDIX_hydrolase-like_dom_sf"/>
</dbReference>
<dbReference type="RefSeq" id="WP_322348061.1">
    <property type="nucleotide sequence ID" value="NZ_CP129968.2"/>
</dbReference>
<dbReference type="GO" id="GO:0016787">
    <property type="term" value="F:hydrolase activity"/>
    <property type="evidence" value="ECO:0007669"/>
    <property type="project" value="UniProtKB-KW"/>
</dbReference>
<sequence>MELLNQYLPKTEVEKKYKLKMQKLYQSKGSKAFLRDNLDRHFTASAWIINPISQQVLLLHHKKLNKWLQAGGHADGDENLEKVARKEASEETGHNNLQRISESIFDIDIHTIPERKGIPQHEHYDVRFAYFCHEIEETSINSESNDFQWVELDRIKDLTNEPSILRMVSKTKDIINGI</sequence>
<name>A0AA51ZXG3_9BACT</name>
<proteinExistence type="predicted"/>
<organism evidence="2">
    <name type="scientific">Marivirga arenosa</name>
    <dbReference type="NCBI Taxonomy" id="3059076"/>
    <lineage>
        <taxon>Bacteria</taxon>
        <taxon>Pseudomonadati</taxon>
        <taxon>Bacteroidota</taxon>
        <taxon>Cytophagia</taxon>
        <taxon>Cytophagales</taxon>
        <taxon>Marivirgaceae</taxon>
        <taxon>Marivirga</taxon>
    </lineage>
</organism>
<accession>A0AA51ZXG3</accession>
<dbReference type="PANTHER" id="PTHR43736">
    <property type="entry name" value="ADP-RIBOSE PYROPHOSPHATASE"/>
    <property type="match status" value="1"/>
</dbReference>
<gene>
    <name evidence="2" type="ORF">QYS47_30565</name>
</gene>
<dbReference type="PROSITE" id="PS51462">
    <property type="entry name" value="NUDIX"/>
    <property type="match status" value="1"/>
</dbReference>
<dbReference type="SUPFAM" id="SSF55811">
    <property type="entry name" value="Nudix"/>
    <property type="match status" value="1"/>
</dbReference>
<reference evidence="2" key="1">
    <citation type="submission" date="2023-08" db="EMBL/GenBank/DDBJ databases">
        <title>Comparative genomics and taxonomic characterization of three novel marine species of genus Marivirga.</title>
        <authorList>
            <person name="Muhammad N."/>
            <person name="Kim S.-G."/>
        </authorList>
    </citation>
    <scope>NUCLEOTIDE SEQUENCE</scope>
    <source>
        <strain evidence="2">BKB1-2</strain>
    </source>
</reference>
<dbReference type="Proteomes" id="UP001232019">
    <property type="component" value="Chromosome"/>
</dbReference>
<dbReference type="Pfam" id="PF00293">
    <property type="entry name" value="NUDIX"/>
    <property type="match status" value="1"/>
</dbReference>
<dbReference type="CDD" id="cd03674">
    <property type="entry name" value="NUDIX_Hydrolase"/>
    <property type="match status" value="1"/>
</dbReference>
<dbReference type="AlphaFoldDB" id="A0AA51ZXG3"/>
<dbReference type="PANTHER" id="PTHR43736:SF1">
    <property type="entry name" value="DIHYDRONEOPTERIN TRIPHOSPHATE DIPHOSPHATASE"/>
    <property type="match status" value="1"/>
</dbReference>
<feature type="domain" description="Nudix hydrolase" evidence="1">
    <location>
        <begin position="39"/>
        <end position="172"/>
    </location>
</feature>
<evidence type="ECO:0000259" key="1">
    <source>
        <dbReference type="PROSITE" id="PS51462"/>
    </source>
</evidence>
<evidence type="ECO:0000313" key="2">
    <source>
        <dbReference type="EMBL" id="WNB18544.1"/>
    </source>
</evidence>